<dbReference type="EMBL" id="REGN01008468">
    <property type="protein sequence ID" value="RNA03507.1"/>
    <property type="molecule type" value="Genomic_DNA"/>
</dbReference>
<reference evidence="2 3" key="1">
    <citation type="journal article" date="2018" name="Sci. Rep.">
        <title>Genomic signatures of local adaptation to the degree of environmental predictability in rotifers.</title>
        <authorList>
            <person name="Franch-Gras L."/>
            <person name="Hahn C."/>
            <person name="Garcia-Roger E.M."/>
            <person name="Carmona M.J."/>
            <person name="Serra M."/>
            <person name="Gomez A."/>
        </authorList>
    </citation>
    <scope>NUCLEOTIDE SEQUENCE [LARGE SCALE GENOMIC DNA]</scope>
    <source>
        <strain evidence="2">HYR1</strain>
    </source>
</reference>
<evidence type="ECO:0000313" key="3">
    <source>
        <dbReference type="Proteomes" id="UP000276133"/>
    </source>
</evidence>
<dbReference type="AlphaFoldDB" id="A0A3M7PWL4"/>
<feature type="compositionally biased region" description="Polar residues" evidence="1">
    <location>
        <begin position="17"/>
        <end position="32"/>
    </location>
</feature>
<evidence type="ECO:0000256" key="1">
    <source>
        <dbReference type="SAM" id="MobiDB-lite"/>
    </source>
</evidence>
<accession>A0A3M7PWL4</accession>
<keyword evidence="3" id="KW-1185">Reference proteome</keyword>
<gene>
    <name evidence="2" type="ORF">BpHYR1_033998</name>
</gene>
<comment type="caution">
    <text evidence="2">The sequence shown here is derived from an EMBL/GenBank/DDBJ whole genome shotgun (WGS) entry which is preliminary data.</text>
</comment>
<proteinExistence type="predicted"/>
<dbReference type="Proteomes" id="UP000276133">
    <property type="component" value="Unassembled WGS sequence"/>
</dbReference>
<sequence>MYADDMKILAKIDPSHPENSTTSLQNDINTIN</sequence>
<name>A0A3M7PWL4_BRAPC</name>
<feature type="region of interest" description="Disordered" evidence="1">
    <location>
        <begin position="13"/>
        <end position="32"/>
    </location>
</feature>
<evidence type="ECO:0000313" key="2">
    <source>
        <dbReference type="EMBL" id="RNA03507.1"/>
    </source>
</evidence>
<feature type="non-terminal residue" evidence="2">
    <location>
        <position position="32"/>
    </location>
</feature>
<organism evidence="2 3">
    <name type="scientific">Brachionus plicatilis</name>
    <name type="common">Marine rotifer</name>
    <name type="synonym">Brachionus muelleri</name>
    <dbReference type="NCBI Taxonomy" id="10195"/>
    <lineage>
        <taxon>Eukaryota</taxon>
        <taxon>Metazoa</taxon>
        <taxon>Spiralia</taxon>
        <taxon>Gnathifera</taxon>
        <taxon>Rotifera</taxon>
        <taxon>Eurotatoria</taxon>
        <taxon>Monogononta</taxon>
        <taxon>Pseudotrocha</taxon>
        <taxon>Ploima</taxon>
        <taxon>Brachionidae</taxon>
        <taxon>Brachionus</taxon>
    </lineage>
</organism>
<protein>
    <submittedName>
        <fullName evidence="2">Uncharacterized protein</fullName>
    </submittedName>
</protein>